<feature type="binding site" evidence="14">
    <location>
        <position position="1335"/>
    </location>
    <ligand>
        <name>Zn(2+)</name>
        <dbReference type="ChEBI" id="CHEBI:29105"/>
        <note>catalytic</note>
    </ligand>
</feature>
<feature type="domain" description="ERAP1-like C-terminal" evidence="19">
    <location>
        <begin position="606"/>
        <end position="926"/>
    </location>
</feature>
<feature type="domain" description="Aminopeptidase N-like N-terminal" evidence="20">
    <location>
        <begin position="84"/>
        <end position="265"/>
    </location>
</feature>
<dbReference type="SUPFAM" id="SSF63737">
    <property type="entry name" value="Leukotriene A4 hydrolase N-terminal domain"/>
    <property type="match status" value="3"/>
</dbReference>
<dbReference type="InterPro" id="IPR027268">
    <property type="entry name" value="Peptidase_M4/M1_CTD_sf"/>
</dbReference>
<feature type="domain" description="Peptidase M1 membrane alanine aminopeptidase" evidence="18">
    <location>
        <begin position="1274"/>
        <end position="1483"/>
    </location>
</feature>
<dbReference type="SUPFAM" id="SSF55486">
    <property type="entry name" value="Metalloproteases ('zincins'), catalytic domain"/>
    <property type="match status" value="3"/>
</dbReference>
<dbReference type="PANTHER" id="PTHR11533">
    <property type="entry name" value="PROTEASE M1 ZINC METALLOPROTEASE"/>
    <property type="match status" value="1"/>
</dbReference>
<feature type="domain" description="ERAP1-like C-terminal" evidence="19">
    <location>
        <begin position="1559"/>
        <end position="1857"/>
    </location>
</feature>
<dbReference type="GO" id="GO:0042277">
    <property type="term" value="F:peptide binding"/>
    <property type="evidence" value="ECO:0007669"/>
    <property type="project" value="TreeGrafter"/>
</dbReference>
<comment type="similarity">
    <text evidence="2">Belongs to the peptidase M1 family.</text>
</comment>
<feature type="domain" description="ERAP1-like C-terminal" evidence="19">
    <location>
        <begin position="2291"/>
        <end position="2465"/>
    </location>
</feature>
<organism evidence="21">
    <name type="scientific">Ooceraea biroi</name>
    <name type="common">Clonal raider ant</name>
    <name type="synonym">Cerapachys biroi</name>
    <dbReference type="NCBI Taxonomy" id="2015173"/>
    <lineage>
        <taxon>Eukaryota</taxon>
        <taxon>Metazoa</taxon>
        <taxon>Ecdysozoa</taxon>
        <taxon>Arthropoda</taxon>
        <taxon>Hexapoda</taxon>
        <taxon>Insecta</taxon>
        <taxon>Pterygota</taxon>
        <taxon>Neoptera</taxon>
        <taxon>Endopterygota</taxon>
        <taxon>Hymenoptera</taxon>
        <taxon>Apocrita</taxon>
        <taxon>Aculeata</taxon>
        <taxon>Formicoidea</taxon>
        <taxon>Formicidae</taxon>
        <taxon>Dorylinae</taxon>
        <taxon>Ooceraea</taxon>
    </lineage>
</organism>
<evidence type="ECO:0000256" key="17">
    <source>
        <dbReference type="SAM" id="SignalP"/>
    </source>
</evidence>
<dbReference type="Pfam" id="PF17900">
    <property type="entry name" value="Peptidase_M1_N"/>
    <property type="match status" value="3"/>
</dbReference>
<dbReference type="PANTHER" id="PTHR11533:SF294">
    <property type="entry name" value="THYROTROPIN-RELEASING HORMONE-DEGRADING ECTOENZYME"/>
    <property type="match status" value="1"/>
</dbReference>
<keyword evidence="4" id="KW-0336">GPI-anchor</keyword>
<feature type="chain" id="PRO_5018082947" description="Aminopeptidase N" evidence="17">
    <location>
        <begin position="19"/>
        <end position="2614"/>
    </location>
</feature>
<dbReference type="InterPro" id="IPR014782">
    <property type="entry name" value="Peptidase_M1_dom"/>
</dbReference>
<proteinExistence type="inferred from homology"/>
<dbReference type="CDD" id="cd09601">
    <property type="entry name" value="M1_APN-Q_like"/>
    <property type="match status" value="1"/>
</dbReference>
<dbReference type="GO" id="GO:0008270">
    <property type="term" value="F:zinc ion binding"/>
    <property type="evidence" value="ECO:0007669"/>
    <property type="project" value="InterPro"/>
</dbReference>
<evidence type="ECO:0000256" key="12">
    <source>
        <dbReference type="ARBA" id="ARBA00023180"/>
    </source>
</evidence>
<keyword evidence="12" id="KW-0325">Glycoprotein</keyword>
<dbReference type="InterPro" id="IPR050344">
    <property type="entry name" value="Peptidase_M1_aminopeptidases"/>
</dbReference>
<feature type="site" description="Transition state stabilizer" evidence="15">
    <location>
        <position position="1415"/>
    </location>
</feature>
<keyword evidence="5" id="KW-0645">Protease</keyword>
<evidence type="ECO:0000256" key="16">
    <source>
        <dbReference type="SAM" id="MobiDB-lite"/>
    </source>
</evidence>
<reference evidence="21" key="2">
    <citation type="submission" date="2018-07" db="EMBL/GenBank/DDBJ databases">
        <authorList>
            <person name="Mckenzie S.K."/>
            <person name="Kronauer D.J.C."/>
        </authorList>
    </citation>
    <scope>NUCLEOTIDE SEQUENCE</scope>
    <source>
        <strain evidence="21">Clonal line C1</strain>
    </source>
</reference>
<dbReference type="GO" id="GO:0005615">
    <property type="term" value="C:extracellular space"/>
    <property type="evidence" value="ECO:0007669"/>
    <property type="project" value="TreeGrafter"/>
</dbReference>
<evidence type="ECO:0000256" key="14">
    <source>
        <dbReference type="PIRSR" id="PIRSR634016-3"/>
    </source>
</evidence>
<dbReference type="Gene3D" id="1.10.390.10">
    <property type="entry name" value="Neutral Protease Domain 2"/>
    <property type="match status" value="3"/>
</dbReference>
<keyword evidence="10" id="KW-0482">Metalloprotease</keyword>
<evidence type="ECO:0000256" key="4">
    <source>
        <dbReference type="ARBA" id="ARBA00022622"/>
    </source>
</evidence>
<evidence type="ECO:0000259" key="20">
    <source>
        <dbReference type="Pfam" id="PF17900"/>
    </source>
</evidence>
<feature type="signal peptide" evidence="17">
    <location>
        <begin position="1"/>
        <end position="18"/>
    </location>
</feature>
<feature type="domain" description="Aminopeptidase N-like N-terminal" evidence="20">
    <location>
        <begin position="1011"/>
        <end position="1225"/>
    </location>
</feature>
<dbReference type="GO" id="GO:0006508">
    <property type="term" value="P:proteolysis"/>
    <property type="evidence" value="ECO:0007669"/>
    <property type="project" value="UniProtKB-KW"/>
</dbReference>
<sequence length="2614" mass="305915">MLLCLKLLLSSSLIFVAATAFFSDHDDEPFSTHQYEERANGEDFSTTIKDDSKPRRQCSSNQIIEEDSDKHDFYRLFNYHKQVVPFHYDLELIITEEKLFTFVNGTSKIKLEIFEPAQTIAFHYFRPLHITMKLFDKHDEICIDGYSYHSSLSVVKMYFNPAIPRGRYTLEVEFSTPLAESGSIEEVRYGDYKAQTQSVAISYLQPLAQRLFPCFDEPSFKSTFNITITKHYRNYIVSNLPAIEDRPCGSLWMEKSEFYTTPAIPVHRLALLISTGSFVFSRGLRSIFWFRVMVRQALKYTETMIDTITAQYDWDKTHDIAINHVVLPAPYDYDSRYEYLGFCTYMETDLIYRKYIDSDMQKLVVARAIGHAVADQWFTNVLPPSWWSSLWINKGITQFHSLGILNKTFPEWRMMDLFVVQTQHESLHLDTENIMKPLSSNITTRSQITSLFSFPFFMKAPVIMRMLSHILPDKRYKKYIDTLLDNAQQIGTLSSTSFWGFLEYNLNANKINIGLPVGKDINLLKIMEPWTEQKHYPLVDVERNYETGQIKISQRRFQGEGDGGAWWIPITIVKQTDANFVNTKPFIWLNPSNKEETINSSKENGWIILNPQQSGYYRVNYDSRNWMLIAEYLNSNNYKNIHVLNRAQLIDDAYHLLVTNQLDYKIFFRLTEYLSQDVDYVAWYPMFKIFEYFSGYLPHEESALLKDHMLKILTGLLENIGYEPKNGDKSHQDDESDLTKGLRQEAIKWACNFGGTVCLEKAYDKLREHVKERTWDRFRQYSLVNGLGDWMYRKGLITADFDTWNKTIAHLENQQTKWDQSNEMYSYSKHPATISETLKIMFADNVKRMKERTFMEKIYDKPIKPLAVVASVLANRGKDMLHDILEQLKGQSEHLMTKLLAVTIHHLYSVNQLATLNTFAASNLKDKTAIANVQHLIGVRFSQISNRMAKFRKWFNLKEITITKDIPMTKGVPKSISKATSKPTLARGEAKLTSKRVLRKILARNILDNVKPLHYDIKLRIPKLIEENFTFDGECDVKILIHRATQEIGLHSLEQKIHKASLTRVKHVGSNKKDQIQVYHCRKFAHDFRDQILILNFEVTLPPGNYILNVKFVSSLNGNGNGNGVGTSLFKNGNGNGNGYGYGNENGNGNGNRNRIWLFTTHSQPIRARQVFPCWDKPTSKSTFNIFINHDPNYRPLSNMPICNVHKENGTVWTRFDTTPVMTTYQMAMAITTKDLYRISNLQRSMNMWGRVLVVPQLLYAYTVVETVMKDLTEYTGNVRIPKMDHLIIPEIQEETIGNWGLNIYRETAVIYDEQLDTPAQKVEAARLISRSIAHQLLNNVTNPSWWSYPWLNEGLPTFLATYTIDKTSLCPRAMELFVVQLQHEALHMDVDYNLQPLSLGNLSDVQSLFSFLFYVKAPAIARMLQHIIINTLFVRSDVYASFGIRQLKVLTPYDICDAIEAALSEINARHSDYTLKDVMNTWTNQSNYPVLNVTRDYSNGHVTISQESISPNHRKQWWIPITYATRAKPYFSNVLSIHWLQPHEPSITINGIGDKKGWVIVNLQQIGYYRVNYDRENWILISNYLNSKEYKNIHVLNRAQIIDDAYHLLVANRLDSELFLDLIEYLSQETDYIAWYPMIKICEYLSSYIPYKESEPLKNHMVKILRGLVARIGYEEYPKENDFIKCLRQEAVKWACTLGDISCMMMARHRLEEHLIAPSGNKVPPGWKHWTCCKGLMTAKDQIWRKAWDILYTGNSNNKFLELLSCTESSTIIEDALGIMLSKNVTIPNNKRINILYSLIATHAEKNVEIILKQLRKYNIREVTKTFSVIINHVYSENQLSKITKFMENHMRSGKETQNIRHMIQRRLIQTKHYVNMFSQVLLQIATFSKPCWARRLFPCWDEPAFDAVFNVSVMHRVGYSVISNSPIRRLRPSDTHGMMWTQFYQTIRMPTYRLALVIATNNIIYVSNTNETACVWGHPQLLPEISFAFTIAEKVKEELNWYTKSFSKMRKMDLIMIKDYGDTSIGNWGVAIYREERILYNKKYDDFTKQMEIARLVAHATAYQWLDNVLTPLWWYDIWLNEGLATILQVNALNKIFPEWRMLDLFVVQTQHESLHLDADYMMMPLVYEVKTPAEINSLLSMQYYIKAPAIIRMLQHIITKDVKDSNPMYRLLNQNKALTSFEFWSIIQNTIRTLYASNMKANQKLSSVMDTWTMQQLYPILKVKRNYTTGKVTVSQENINMIDRSKWWIPLTYTTEKEPNFSNTWPALWLKPQSRDLTLDKLHKSKDWIIFNLQQVGYYRVNYDIGNWLLIARYLNKQDYTKIHVLNRAQIMDDAYHFLVTKQLPFTVFLELTSYLSREVDYIAWYPMLKAFEYLSSYIPYKENENMQLHAQEILNALLLKLTYEEKNNETDLIKCLRQEAAKWACIFDESHCKKMAYKKVLTHLEDSDALKPEWRFWAYCNDHIWDYEMSFELGDHALVNLFHCPSAAIINRHLQIMKMNRYQRYEKGPTINTSIYSIVSNAKMYLKNTLEQLKQHNVRFIIKTLTAIINYTYSEAKLGEIKIFVQDHLQRKKQMEDVVVHIQHKIKQRESQINKQLRKLAMWNMMKWNK</sequence>
<evidence type="ECO:0000256" key="3">
    <source>
        <dbReference type="ARBA" id="ARBA00022475"/>
    </source>
</evidence>
<dbReference type="GO" id="GO:0005737">
    <property type="term" value="C:cytoplasm"/>
    <property type="evidence" value="ECO:0007669"/>
    <property type="project" value="TreeGrafter"/>
</dbReference>
<dbReference type="InterPro" id="IPR034016">
    <property type="entry name" value="M1_APN-typ"/>
</dbReference>
<dbReference type="Pfam" id="PF11838">
    <property type="entry name" value="ERAP1_C"/>
    <property type="match status" value="3"/>
</dbReference>
<keyword evidence="7 17" id="KW-0732">Signal</keyword>
<evidence type="ECO:0000256" key="13">
    <source>
        <dbReference type="ARBA" id="ARBA00023288"/>
    </source>
</evidence>
<evidence type="ECO:0000256" key="10">
    <source>
        <dbReference type="ARBA" id="ARBA00023049"/>
    </source>
</evidence>
<evidence type="ECO:0008006" key="22">
    <source>
        <dbReference type="Google" id="ProtNLM"/>
    </source>
</evidence>
<evidence type="ECO:0000256" key="2">
    <source>
        <dbReference type="ARBA" id="ARBA00010136"/>
    </source>
</evidence>
<dbReference type="Pfam" id="PF01433">
    <property type="entry name" value="Peptidase_M1"/>
    <property type="match status" value="3"/>
</dbReference>
<keyword evidence="13" id="KW-0449">Lipoprotein</keyword>
<dbReference type="Gene3D" id="2.60.40.1910">
    <property type="match status" value="3"/>
</dbReference>
<comment type="cofactor">
    <cofactor evidence="14">
        <name>Zn(2+)</name>
        <dbReference type="ChEBI" id="CHEBI:29105"/>
    </cofactor>
    <text evidence="14">Binds 1 zinc ion per subunit.</text>
</comment>
<dbReference type="InterPro" id="IPR045357">
    <property type="entry name" value="Aminopeptidase_N-like_N"/>
</dbReference>
<evidence type="ECO:0000256" key="15">
    <source>
        <dbReference type="PIRSR" id="PIRSR634016-4"/>
    </source>
</evidence>
<evidence type="ECO:0000256" key="1">
    <source>
        <dbReference type="ARBA" id="ARBA00004609"/>
    </source>
</evidence>
<dbReference type="PRINTS" id="PR00756">
    <property type="entry name" value="ALADIPTASE"/>
</dbReference>
<dbReference type="FunFam" id="2.60.40.1910:FF:000008">
    <property type="entry name" value="Aminopeptidase"/>
    <property type="match status" value="3"/>
</dbReference>
<dbReference type="OrthoDB" id="7549109at2759"/>
<comment type="caution">
    <text evidence="21">The sequence shown here is derived from an EMBL/GenBank/DDBJ whole genome shotgun (WGS) entry which is preliminary data.</text>
</comment>
<dbReference type="Proteomes" id="UP000279307">
    <property type="component" value="Chromosome 4"/>
</dbReference>
<feature type="domain" description="Peptidase M1 membrane alanine aminopeptidase" evidence="18">
    <location>
        <begin position="299"/>
        <end position="519"/>
    </location>
</feature>
<dbReference type="Gene3D" id="2.60.40.1730">
    <property type="entry name" value="tricorn interacting facor f3 domain"/>
    <property type="match status" value="2"/>
</dbReference>
<keyword evidence="6 14" id="KW-0479">Metal-binding</keyword>
<evidence type="ECO:0000259" key="19">
    <source>
        <dbReference type="Pfam" id="PF11838"/>
    </source>
</evidence>
<evidence type="ECO:0000256" key="5">
    <source>
        <dbReference type="ARBA" id="ARBA00022670"/>
    </source>
</evidence>
<feature type="region of interest" description="Disordered" evidence="16">
    <location>
        <begin position="38"/>
        <end position="59"/>
    </location>
</feature>
<comment type="subcellular location">
    <subcellularLocation>
        <location evidence="1">Cell membrane</location>
        <topology evidence="1">Lipid-anchor</topology>
        <topology evidence="1">GPI-anchor</topology>
    </subcellularLocation>
</comment>
<dbReference type="GO" id="GO:0098552">
    <property type="term" value="C:side of membrane"/>
    <property type="evidence" value="ECO:0007669"/>
    <property type="project" value="UniProtKB-KW"/>
</dbReference>
<dbReference type="InterPro" id="IPR001930">
    <property type="entry name" value="Peptidase_M1"/>
</dbReference>
<evidence type="ECO:0000256" key="9">
    <source>
        <dbReference type="ARBA" id="ARBA00022833"/>
    </source>
</evidence>
<protein>
    <recommendedName>
        <fullName evidence="22">Aminopeptidase N</fullName>
    </recommendedName>
</protein>
<dbReference type="InterPro" id="IPR024571">
    <property type="entry name" value="ERAP1-like_C_dom"/>
</dbReference>
<dbReference type="GO" id="GO:0043171">
    <property type="term" value="P:peptide catabolic process"/>
    <property type="evidence" value="ECO:0007669"/>
    <property type="project" value="TreeGrafter"/>
</dbReference>
<dbReference type="InterPro" id="IPR042097">
    <property type="entry name" value="Aminopeptidase_N-like_N_sf"/>
</dbReference>
<reference evidence="21" key="1">
    <citation type="journal article" date="2018" name="Genome Res.">
        <title>The genomic architecture and molecular evolution of ant odorant receptors.</title>
        <authorList>
            <person name="McKenzie S.K."/>
            <person name="Kronauer D.J.C."/>
        </authorList>
    </citation>
    <scope>NUCLEOTIDE SEQUENCE [LARGE SCALE GENOMIC DNA]</scope>
    <source>
        <strain evidence="21">Clonal line C1</strain>
    </source>
</reference>
<keyword evidence="3" id="KW-1003">Cell membrane</keyword>
<feature type="domain" description="Peptidase M1 membrane alanine aminopeptidase" evidence="18">
    <location>
        <begin position="1995"/>
        <end position="2215"/>
    </location>
</feature>
<dbReference type="Gene3D" id="1.25.50.20">
    <property type="match status" value="3"/>
</dbReference>
<evidence type="ECO:0000256" key="11">
    <source>
        <dbReference type="ARBA" id="ARBA00023136"/>
    </source>
</evidence>
<keyword evidence="9 14" id="KW-0862">Zinc</keyword>
<feature type="binding site" evidence="14">
    <location>
        <position position="1354"/>
    </location>
    <ligand>
        <name>Zn(2+)</name>
        <dbReference type="ChEBI" id="CHEBI:29105"/>
        <note>catalytic</note>
    </ligand>
</feature>
<keyword evidence="8" id="KW-0378">Hydrolase</keyword>
<evidence type="ECO:0000259" key="18">
    <source>
        <dbReference type="Pfam" id="PF01433"/>
    </source>
</evidence>
<gene>
    <name evidence="21" type="ORF">DMN91_003962</name>
</gene>
<dbReference type="GO" id="GO:0070006">
    <property type="term" value="F:metalloaminopeptidase activity"/>
    <property type="evidence" value="ECO:0007669"/>
    <property type="project" value="TreeGrafter"/>
</dbReference>
<evidence type="ECO:0000256" key="7">
    <source>
        <dbReference type="ARBA" id="ARBA00022729"/>
    </source>
</evidence>
<keyword evidence="11" id="KW-0472">Membrane</keyword>
<feature type="domain" description="Aminopeptidase N-like N-terminal" evidence="20">
    <location>
        <begin position="1870"/>
        <end position="1954"/>
    </location>
</feature>
<dbReference type="EMBL" id="QOIP01000004">
    <property type="protein sequence ID" value="RLU23756.1"/>
    <property type="molecule type" value="Genomic_DNA"/>
</dbReference>
<evidence type="ECO:0000313" key="21">
    <source>
        <dbReference type="EMBL" id="RLU23756.1"/>
    </source>
</evidence>
<accession>A0A3L8DTX7</accession>
<evidence type="ECO:0000256" key="8">
    <source>
        <dbReference type="ARBA" id="ARBA00022801"/>
    </source>
</evidence>
<dbReference type="GO" id="GO:0005886">
    <property type="term" value="C:plasma membrane"/>
    <property type="evidence" value="ECO:0007669"/>
    <property type="project" value="UniProtKB-SubCell"/>
</dbReference>
<evidence type="ECO:0000256" key="6">
    <source>
        <dbReference type="ARBA" id="ARBA00022723"/>
    </source>
</evidence>
<name>A0A3L8DTX7_OOCBI</name>